<sequence>MTAANVSALVEARPAGGRSTAPVVQVAGAAWPLYKVHAVIAALIVAVVALGLTGSGQAVAWASAAALVTVWWTERLWQTAHRPS</sequence>
<feature type="transmembrane region" description="Helical" evidence="1">
    <location>
        <begin position="39"/>
        <end position="72"/>
    </location>
</feature>
<name>A0A3G8JHK1_9ACTN</name>
<keyword evidence="1" id="KW-0472">Membrane</keyword>
<evidence type="ECO:0000256" key="1">
    <source>
        <dbReference type="SAM" id="Phobius"/>
    </source>
</evidence>
<accession>A0A3G8JHK1</accession>
<gene>
    <name evidence="2" type="ORF">D7316_00299</name>
</gene>
<protein>
    <submittedName>
        <fullName evidence="2">Uncharacterized protein</fullName>
    </submittedName>
</protein>
<dbReference type="KEGG" id="gom:D7316_00299"/>
<organism evidence="2 3">
    <name type="scientific">Gordonia insulae</name>
    <dbReference type="NCBI Taxonomy" id="2420509"/>
    <lineage>
        <taxon>Bacteria</taxon>
        <taxon>Bacillati</taxon>
        <taxon>Actinomycetota</taxon>
        <taxon>Actinomycetes</taxon>
        <taxon>Mycobacteriales</taxon>
        <taxon>Gordoniaceae</taxon>
        <taxon>Gordonia</taxon>
    </lineage>
</organism>
<keyword evidence="1" id="KW-1133">Transmembrane helix</keyword>
<dbReference type="RefSeq" id="WP_124706723.1">
    <property type="nucleotide sequence ID" value="NZ_CP033972.1"/>
</dbReference>
<dbReference type="AlphaFoldDB" id="A0A3G8JHK1"/>
<proteinExistence type="predicted"/>
<evidence type="ECO:0000313" key="3">
    <source>
        <dbReference type="Proteomes" id="UP000271469"/>
    </source>
</evidence>
<keyword evidence="3" id="KW-1185">Reference proteome</keyword>
<evidence type="ECO:0000313" key="2">
    <source>
        <dbReference type="EMBL" id="AZG43730.1"/>
    </source>
</evidence>
<keyword evidence="1" id="KW-0812">Transmembrane</keyword>
<dbReference type="Proteomes" id="UP000271469">
    <property type="component" value="Chromosome"/>
</dbReference>
<reference evidence="2 3" key="1">
    <citation type="submission" date="2018-11" db="EMBL/GenBank/DDBJ databases">
        <title>Gordonia insulae sp. nov., isolated from an island soil.</title>
        <authorList>
            <person name="Kim Y.S."/>
            <person name="Kim S.B."/>
        </authorList>
    </citation>
    <scope>NUCLEOTIDE SEQUENCE [LARGE SCALE GENOMIC DNA]</scope>
    <source>
        <strain evidence="2 3">MMS17-SY073</strain>
    </source>
</reference>
<dbReference type="EMBL" id="CP033972">
    <property type="protein sequence ID" value="AZG43730.1"/>
    <property type="molecule type" value="Genomic_DNA"/>
</dbReference>